<keyword evidence="2" id="KW-0812">Transmembrane</keyword>
<name>A0AAP0QC99_9ROSI</name>
<evidence type="ECO:0000259" key="3">
    <source>
        <dbReference type="SMART" id="SM00597"/>
    </source>
</evidence>
<dbReference type="SMART" id="SM00597">
    <property type="entry name" value="ZnF_TTF"/>
    <property type="match status" value="1"/>
</dbReference>
<dbReference type="PANTHER" id="PTHR45749:SF37">
    <property type="entry name" value="OS05G0311600 PROTEIN"/>
    <property type="match status" value="1"/>
</dbReference>
<keyword evidence="2" id="KW-0472">Membrane</keyword>
<dbReference type="EMBL" id="JBCGBO010000024">
    <property type="protein sequence ID" value="KAK9181534.1"/>
    <property type="molecule type" value="Genomic_DNA"/>
</dbReference>
<accession>A0AAP0QC99</accession>
<dbReference type="Pfam" id="PF14291">
    <property type="entry name" value="DUF4371"/>
    <property type="match status" value="2"/>
</dbReference>
<keyword evidence="5" id="KW-1185">Reference proteome</keyword>
<evidence type="ECO:0000313" key="5">
    <source>
        <dbReference type="Proteomes" id="UP001428341"/>
    </source>
</evidence>
<feature type="transmembrane region" description="Helical" evidence="2">
    <location>
        <begin position="25"/>
        <end position="44"/>
    </location>
</feature>
<dbReference type="Proteomes" id="UP001428341">
    <property type="component" value="Unassembled WGS sequence"/>
</dbReference>
<dbReference type="AlphaFoldDB" id="A0AAP0QC99"/>
<organism evidence="4 5">
    <name type="scientific">Citrus x changshan-huyou</name>
    <dbReference type="NCBI Taxonomy" id="2935761"/>
    <lineage>
        <taxon>Eukaryota</taxon>
        <taxon>Viridiplantae</taxon>
        <taxon>Streptophyta</taxon>
        <taxon>Embryophyta</taxon>
        <taxon>Tracheophyta</taxon>
        <taxon>Spermatophyta</taxon>
        <taxon>Magnoliopsida</taxon>
        <taxon>eudicotyledons</taxon>
        <taxon>Gunneridae</taxon>
        <taxon>Pentapetalae</taxon>
        <taxon>rosids</taxon>
        <taxon>malvids</taxon>
        <taxon>Sapindales</taxon>
        <taxon>Rutaceae</taxon>
        <taxon>Aurantioideae</taxon>
        <taxon>Citrus</taxon>
    </lineage>
</organism>
<keyword evidence="2" id="KW-1133">Transmembrane helix</keyword>
<dbReference type="PANTHER" id="PTHR45749">
    <property type="match status" value="1"/>
</dbReference>
<gene>
    <name evidence="4" type="ORF">WN944_024671</name>
</gene>
<sequence length="458" mass="52272">MKEDTNISNYSKFDSQLLTTFTSSLYIAGLIASLFASSVTRAFGRKASILVRSTAFLAGSALRGRGGTMWQIKKSFLTFNNYSPDLTPLAPAFAKPPINLHLFVALDLTLCICLEPADHYIFSLKMKKQTIDKFFKRKNPESTQADTQLPSVSNPEPPISENRPTKSSRVETNEVDVNSLERDPGLRRQIWSYPVNQQDEIRRAYIRASPYQPVRSKNPQFGDHGRSFQSSWYSLFPTWLEYSIANDAAFCLPCFLFNKPSGHKGAKAFTVDGFRTWGKVRGKKCAFLNHVGTNPDSAHKRAEKSCEDLMNQSQHIQHVFHKYTTQDIVDNRLRVKFLIRTARYLALQDSAFRGHDESESSDNRGNFLKLLEVKTIREEIGDAKFCIIVDEARDKSKKEQMAIVLRFVDKDGIVRERFFGLVHVSETSAQTLKKEIYFVLSNHTLNIHGEMQMQLMKR</sequence>
<dbReference type="Gene3D" id="1.20.1250.20">
    <property type="entry name" value="MFS general substrate transporter like domains"/>
    <property type="match status" value="1"/>
</dbReference>
<evidence type="ECO:0000256" key="2">
    <source>
        <dbReference type="SAM" id="Phobius"/>
    </source>
</evidence>
<protein>
    <recommendedName>
        <fullName evidence="3">TTF-type domain-containing protein</fullName>
    </recommendedName>
</protein>
<evidence type="ECO:0000313" key="4">
    <source>
        <dbReference type="EMBL" id="KAK9181534.1"/>
    </source>
</evidence>
<feature type="domain" description="TTF-type" evidence="3">
    <location>
        <begin position="224"/>
        <end position="322"/>
    </location>
</feature>
<comment type="caution">
    <text evidence="4">The sequence shown here is derived from an EMBL/GenBank/DDBJ whole genome shotgun (WGS) entry which is preliminary data.</text>
</comment>
<dbReference type="InterPro" id="IPR006580">
    <property type="entry name" value="Znf_TTF"/>
</dbReference>
<feature type="region of interest" description="Disordered" evidence="1">
    <location>
        <begin position="138"/>
        <end position="179"/>
    </location>
</feature>
<dbReference type="InterPro" id="IPR036259">
    <property type="entry name" value="MFS_trans_sf"/>
</dbReference>
<proteinExistence type="predicted"/>
<feature type="compositionally biased region" description="Polar residues" evidence="1">
    <location>
        <begin position="141"/>
        <end position="154"/>
    </location>
</feature>
<reference evidence="4 5" key="1">
    <citation type="submission" date="2024-05" db="EMBL/GenBank/DDBJ databases">
        <title>Haplotype-resolved chromosome-level genome assembly of Huyou (Citrus changshanensis).</title>
        <authorList>
            <person name="Miao C."/>
            <person name="Chen W."/>
            <person name="Wu Y."/>
            <person name="Wang L."/>
            <person name="Zhao S."/>
            <person name="Grierson D."/>
            <person name="Xu C."/>
            <person name="Chen K."/>
        </authorList>
    </citation>
    <scope>NUCLEOTIDE SEQUENCE [LARGE SCALE GENOMIC DNA]</scope>
    <source>
        <strain evidence="4">01-14</strain>
        <tissue evidence="4">Leaf</tissue>
    </source>
</reference>
<dbReference type="InterPro" id="IPR025398">
    <property type="entry name" value="DUF4371"/>
</dbReference>
<evidence type="ECO:0000256" key="1">
    <source>
        <dbReference type="SAM" id="MobiDB-lite"/>
    </source>
</evidence>